<reference evidence="3 4" key="1">
    <citation type="submission" date="2017-10" db="EMBL/GenBank/DDBJ databases">
        <title>Draft genome of Longibacter Salinarum.</title>
        <authorList>
            <person name="Goh K.M."/>
            <person name="Shamsir M.S."/>
            <person name="Lim S.W."/>
        </authorList>
    </citation>
    <scope>NUCLEOTIDE SEQUENCE [LARGE SCALE GENOMIC DNA]</scope>
    <source>
        <strain evidence="3 4">KCTC 52045</strain>
    </source>
</reference>
<dbReference type="RefSeq" id="WP_098073890.1">
    <property type="nucleotide sequence ID" value="NZ_PDEQ01000001.1"/>
</dbReference>
<name>A0A2A8D278_9BACT</name>
<dbReference type="InterPro" id="IPR001173">
    <property type="entry name" value="Glyco_trans_2-like"/>
</dbReference>
<dbReference type="Gene3D" id="3.90.550.10">
    <property type="entry name" value="Spore Coat Polysaccharide Biosynthesis Protein SpsA, Chain A"/>
    <property type="match status" value="1"/>
</dbReference>
<accession>A0A2A8D278</accession>
<keyword evidence="4" id="KW-1185">Reference proteome</keyword>
<dbReference type="AlphaFoldDB" id="A0A2A8D278"/>
<feature type="domain" description="Glycosyltransferase 2-like" evidence="2">
    <location>
        <begin position="48"/>
        <end position="163"/>
    </location>
</feature>
<protein>
    <submittedName>
        <fullName evidence="3">Glycosyl transferase family 2</fullName>
    </submittedName>
</protein>
<sequence length="373" mass="41477">MPTLPYADFIAPYLAGVHVLIWVTLLANIIYLRRKRTRKQPDIEPFVSILIPARNEEENLRRLLPSLLEQDYEHFEVIVVDDGSTDATWNVLSAANDNRLRPVRGEGPPPGWLGKPHACYVAASHAEGDRYLFLDADTELADSGALRRIVERESALPDDTVATGLPRLRGAAQILVSLVPNAILTGLPWPLVRPLRIDSLGALNGQCWMIDADRYHAYEPHVEVKNKVLEDVEIGRYFKREGFTPALLDVRDEITVYMYSTFGDAWRGFRKNAYLILGGSPASFVGLYLFFFLTFVASPFVHPGFLASVLLLKGTTDRLTRFSPLFALLAPVSYLLGSALQLDSAISHWTGRVSWKGRSVGAVAVDRSTASNS</sequence>
<organism evidence="3 4">
    <name type="scientific">Longibacter salinarum</name>
    <dbReference type="NCBI Taxonomy" id="1850348"/>
    <lineage>
        <taxon>Bacteria</taxon>
        <taxon>Pseudomonadati</taxon>
        <taxon>Rhodothermota</taxon>
        <taxon>Rhodothermia</taxon>
        <taxon>Rhodothermales</taxon>
        <taxon>Salisaetaceae</taxon>
        <taxon>Longibacter</taxon>
    </lineage>
</organism>
<keyword evidence="1" id="KW-0812">Transmembrane</keyword>
<dbReference type="SUPFAM" id="SSF53448">
    <property type="entry name" value="Nucleotide-diphospho-sugar transferases"/>
    <property type="match status" value="1"/>
</dbReference>
<dbReference type="InterPro" id="IPR029044">
    <property type="entry name" value="Nucleotide-diphossugar_trans"/>
</dbReference>
<dbReference type="EMBL" id="PDEQ01000001">
    <property type="protein sequence ID" value="PEN14991.1"/>
    <property type="molecule type" value="Genomic_DNA"/>
</dbReference>
<evidence type="ECO:0000313" key="4">
    <source>
        <dbReference type="Proteomes" id="UP000220102"/>
    </source>
</evidence>
<feature type="transmembrane region" description="Helical" evidence="1">
    <location>
        <begin position="12"/>
        <end position="32"/>
    </location>
</feature>
<gene>
    <name evidence="3" type="ORF">CRI94_01485</name>
</gene>
<keyword evidence="3" id="KW-0808">Transferase</keyword>
<evidence type="ECO:0000313" key="3">
    <source>
        <dbReference type="EMBL" id="PEN14991.1"/>
    </source>
</evidence>
<dbReference type="GO" id="GO:0016740">
    <property type="term" value="F:transferase activity"/>
    <property type="evidence" value="ECO:0007669"/>
    <property type="project" value="UniProtKB-KW"/>
</dbReference>
<dbReference type="PANTHER" id="PTHR43646:SF3">
    <property type="entry name" value="SLR1566 PROTEIN"/>
    <property type="match status" value="1"/>
</dbReference>
<dbReference type="OrthoDB" id="9800276at2"/>
<proteinExistence type="predicted"/>
<feature type="transmembrane region" description="Helical" evidence="1">
    <location>
        <begin position="274"/>
        <end position="302"/>
    </location>
</feature>
<dbReference type="Proteomes" id="UP000220102">
    <property type="component" value="Unassembled WGS sequence"/>
</dbReference>
<dbReference type="Pfam" id="PF00535">
    <property type="entry name" value="Glycos_transf_2"/>
    <property type="match status" value="1"/>
</dbReference>
<evidence type="ECO:0000256" key="1">
    <source>
        <dbReference type="SAM" id="Phobius"/>
    </source>
</evidence>
<dbReference type="CDD" id="cd00761">
    <property type="entry name" value="Glyco_tranf_GTA_type"/>
    <property type="match status" value="1"/>
</dbReference>
<comment type="caution">
    <text evidence="3">The sequence shown here is derived from an EMBL/GenBank/DDBJ whole genome shotgun (WGS) entry which is preliminary data.</text>
</comment>
<keyword evidence="1" id="KW-0472">Membrane</keyword>
<evidence type="ECO:0000259" key="2">
    <source>
        <dbReference type="Pfam" id="PF00535"/>
    </source>
</evidence>
<keyword evidence="1" id="KW-1133">Transmembrane helix</keyword>
<dbReference type="PANTHER" id="PTHR43646">
    <property type="entry name" value="GLYCOSYLTRANSFERASE"/>
    <property type="match status" value="1"/>
</dbReference>